<dbReference type="GO" id="GO:0016758">
    <property type="term" value="F:hexosyltransferase activity"/>
    <property type="evidence" value="ECO:0007669"/>
    <property type="project" value="InterPro"/>
</dbReference>
<name>A0A191ZTW3_9RALS</name>
<accession>A0A191ZTW3</accession>
<evidence type="ECO:0000256" key="2">
    <source>
        <dbReference type="ARBA" id="ARBA00022475"/>
    </source>
</evidence>
<dbReference type="STRING" id="190721.ACS15_0718"/>
<gene>
    <name evidence="8" type="ORF">A9Y76_03200</name>
</gene>
<evidence type="ECO:0000313" key="9">
    <source>
        <dbReference type="Proteomes" id="UP000078572"/>
    </source>
</evidence>
<evidence type="ECO:0000256" key="3">
    <source>
        <dbReference type="ARBA" id="ARBA00022679"/>
    </source>
</evidence>
<dbReference type="EMBL" id="CP016022">
    <property type="protein sequence ID" value="ANJ71543.1"/>
    <property type="molecule type" value="Genomic_DNA"/>
</dbReference>
<proteinExistence type="inferred from homology"/>
<dbReference type="AlphaFoldDB" id="A0A191ZTW3"/>
<reference evidence="9" key="1">
    <citation type="submission" date="2016-06" db="EMBL/GenBank/DDBJ databases">
        <authorList>
            <person name="Xu Y."/>
            <person name="Nagy A."/>
            <person name="Yan X."/>
            <person name="Kim S.W."/>
            <person name="Haley B."/>
            <person name="Liu N.T."/>
            <person name="Nou X."/>
        </authorList>
    </citation>
    <scope>NUCLEOTIDE SEQUENCE [LARGE SCALE GENOMIC DNA]</scope>
    <source>
        <strain evidence="9">ATCC 49129</strain>
    </source>
</reference>
<comment type="similarity">
    <text evidence="7">Belongs to the glycosyltransferase 87 family.</text>
</comment>
<comment type="subcellular location">
    <subcellularLocation>
        <location evidence="1">Cell membrane</location>
        <topology evidence="1">Multi-pass membrane protein</topology>
    </subcellularLocation>
</comment>
<dbReference type="GeneID" id="61525016"/>
<organism evidence="8 9">
    <name type="scientific">Ralstonia insidiosa</name>
    <dbReference type="NCBI Taxonomy" id="190721"/>
    <lineage>
        <taxon>Bacteria</taxon>
        <taxon>Pseudomonadati</taxon>
        <taxon>Pseudomonadota</taxon>
        <taxon>Betaproteobacteria</taxon>
        <taxon>Burkholderiales</taxon>
        <taxon>Burkholderiaceae</taxon>
        <taxon>Ralstonia</taxon>
    </lineage>
</organism>
<dbReference type="InterPro" id="IPR018584">
    <property type="entry name" value="GT87"/>
</dbReference>
<keyword evidence="2" id="KW-1003">Cell membrane</keyword>
<dbReference type="RefSeq" id="WP_064801939.1">
    <property type="nucleotide sequence ID" value="NZ_CP016022.1"/>
</dbReference>
<keyword evidence="4" id="KW-0812">Transmembrane</keyword>
<keyword evidence="9" id="KW-1185">Reference proteome</keyword>
<evidence type="ECO:0000256" key="5">
    <source>
        <dbReference type="ARBA" id="ARBA00022989"/>
    </source>
</evidence>
<evidence type="ECO:0000256" key="4">
    <source>
        <dbReference type="ARBA" id="ARBA00022692"/>
    </source>
</evidence>
<keyword evidence="3" id="KW-0808">Transferase</keyword>
<evidence type="ECO:0000256" key="7">
    <source>
        <dbReference type="ARBA" id="ARBA00024033"/>
    </source>
</evidence>
<dbReference type="OrthoDB" id="8962495at2"/>
<evidence type="ECO:0000313" key="8">
    <source>
        <dbReference type="EMBL" id="ANJ71543.1"/>
    </source>
</evidence>
<dbReference type="GO" id="GO:0005886">
    <property type="term" value="C:plasma membrane"/>
    <property type="evidence" value="ECO:0007669"/>
    <property type="project" value="UniProtKB-SubCell"/>
</dbReference>
<keyword evidence="5" id="KW-1133">Transmembrane helix</keyword>
<dbReference type="Proteomes" id="UP000078572">
    <property type="component" value="Chromosome 1"/>
</dbReference>
<dbReference type="Pfam" id="PF09594">
    <property type="entry name" value="GT87"/>
    <property type="match status" value="1"/>
</dbReference>
<keyword evidence="6" id="KW-0472">Membrane</keyword>
<protein>
    <submittedName>
        <fullName evidence="8">Uncharacterized protein</fullName>
    </submittedName>
</protein>
<evidence type="ECO:0000256" key="6">
    <source>
        <dbReference type="ARBA" id="ARBA00023136"/>
    </source>
</evidence>
<evidence type="ECO:0000256" key="1">
    <source>
        <dbReference type="ARBA" id="ARBA00004651"/>
    </source>
</evidence>
<sequence length="439" mass="47043">MNEHTLRTGNHANPPEAAATRYWVNAHTVRIGSTIMLFLILVIFAAGAWVSDGFTDKRITGVGSDFSVFWSASYIALHDSALQAYNLDRMMAVIHQFGTLASGSDRLLPWLYPPTFLLVVLPLALLPFWASYLLFMLATGVFYVKATLGLLGDRVLPHHRAWVTVVGSPAVFVSVLMGQNSMLTAGLAATAVTCLDKRPVMAGVAVGLLAIKPQLAILFPVVLLVARAWKTLASAAVTALAFAGISIAVCGWKTVPAFVESVRWAQANMIDDGGTAWYVMPTFLAAARAAGVGVSAAHAVQMSAAVLAVCALIYVWRRTADSGLRIAMLATATMLTSPYLRVYELTWLLIAVAGLVSHGIRFGLSSSERLVLVLAWLLPLYEFVNPLVKLPQVGPLVFVAVAVIVVRRAVQFGQCSAPATNPLPANLHASTTQPVPSRR</sequence>